<gene>
    <name evidence="2" type="primary">LOC108864076</name>
</gene>
<evidence type="ECO:0000313" key="2">
    <source>
        <dbReference type="RefSeq" id="XP_018494526.1"/>
    </source>
</evidence>
<keyword evidence="1" id="KW-1185">Reference proteome</keyword>
<reference evidence="2" key="1">
    <citation type="submission" date="2025-08" db="UniProtKB">
        <authorList>
            <consortium name="RefSeq"/>
        </authorList>
    </citation>
    <scope>IDENTIFICATION</scope>
</reference>
<dbReference type="KEGG" id="goe:108864076"/>
<name>A0AAJ7P9E5_9ACAR</name>
<dbReference type="Proteomes" id="UP000694867">
    <property type="component" value="Unplaced"/>
</dbReference>
<accession>A0AAJ7P9E5</accession>
<proteinExistence type="predicted"/>
<sequence length="233" mass="27162">MESHVPRLTRRRSRYGTVSNSRLAIREEFVEGELGWSSFEARDAQSKLRYFERVRSMPENRWPKAILRMMELTLKKTKAYQETERLRAKYKCSDISLQFDVEGRPLSNIFNKRIKERIRETQEAMWRDNMLLKTSLSTYAMGKKTRGVTSFTYDNSKGSALLALARANMLPTRAHKMYPGIDKTCPRCGIYEETMEHVIFECNDIYHTGEELLCHRHFGIKCLVALFGLVSSA</sequence>
<protein>
    <submittedName>
        <fullName evidence="2">Uncharacterized protein LOC108864076</fullName>
    </submittedName>
</protein>
<organism evidence="1 2">
    <name type="scientific">Galendromus occidentalis</name>
    <name type="common">western predatory mite</name>
    <dbReference type="NCBI Taxonomy" id="34638"/>
    <lineage>
        <taxon>Eukaryota</taxon>
        <taxon>Metazoa</taxon>
        <taxon>Ecdysozoa</taxon>
        <taxon>Arthropoda</taxon>
        <taxon>Chelicerata</taxon>
        <taxon>Arachnida</taxon>
        <taxon>Acari</taxon>
        <taxon>Parasitiformes</taxon>
        <taxon>Mesostigmata</taxon>
        <taxon>Gamasina</taxon>
        <taxon>Phytoseioidea</taxon>
        <taxon>Phytoseiidae</taxon>
        <taxon>Typhlodrominae</taxon>
        <taxon>Galendromus</taxon>
    </lineage>
</organism>
<dbReference type="AlphaFoldDB" id="A0AAJ7P9E5"/>
<dbReference type="RefSeq" id="XP_018494526.1">
    <property type="nucleotide sequence ID" value="XM_018639010.1"/>
</dbReference>
<dbReference type="GeneID" id="108864076"/>
<evidence type="ECO:0000313" key="1">
    <source>
        <dbReference type="Proteomes" id="UP000694867"/>
    </source>
</evidence>